<gene>
    <name evidence="6" type="primary">phaC</name>
    <name evidence="6" type="ORF">HF682_01470</name>
</gene>
<sequence>MSEAQQSNGLAQFFEQMTRANQQFVEQWVKASTTAAADPNAAATNPYAQLFSGFWQGASQLGQLQQQLYQQQMQAWQGLSGQTQDAAVPLKDKRFSAPEWEQYPFFSYVRQSYLNTSKWLMDMVDKTQNDEEQKERLRFFTKQFIDAMSPSNFALTNPEVLKLAVDTKGESLVEGMKNMLEDMQKGYITMTDESKFEVGRNMAVTPGTVVFENELFQLIQYTPTTAEVYERPLLVIPPCVNKYYLMDMQPENSLMRYLVSEGYTTFLVSWRSATEDMKHFDWNDYLERGAFKAIEVVKAISGREDINALGFCIGGVILTTALAVLRAKGDNSVTSATYLTSMIDHTDPGQIKVYIDENMLRFREARASEGGLVKGKELATAFSSLRANDLIWNYVVNNYLKGKTPPPFDLLYWNSDGTNLPLPMHTYFLRNMYQENNLTKPGAMTLCGVPVDVRKIDIPSYLFAAQEDHIVPWKSAYLSTQYLSGPQRFVLGASGHIAGTINPVTTNKRNFWVNDQLPASADLWLEGAQSKPGSWWPDYSAWLAGHSGEKVKAPKSAGNRQYKAIEPAPGRYVKMRAE</sequence>
<evidence type="ECO:0000313" key="6">
    <source>
        <dbReference type="EMBL" id="NLR73827.1"/>
    </source>
</evidence>
<proteinExistence type="predicted"/>
<evidence type="ECO:0000256" key="1">
    <source>
        <dbReference type="ARBA" id="ARBA00004496"/>
    </source>
</evidence>
<dbReference type="InterPro" id="IPR010963">
    <property type="entry name" value="PHA_synth_I"/>
</dbReference>
<accession>A0A847S3T6</accession>
<evidence type="ECO:0000313" key="7">
    <source>
        <dbReference type="Proteomes" id="UP000587991"/>
    </source>
</evidence>
<dbReference type="InterPro" id="IPR029058">
    <property type="entry name" value="AB_hydrolase_fold"/>
</dbReference>
<dbReference type="InterPro" id="IPR051321">
    <property type="entry name" value="PHA/PHB_synthase"/>
</dbReference>
<evidence type="ECO:0000259" key="5">
    <source>
        <dbReference type="Pfam" id="PF07167"/>
    </source>
</evidence>
<dbReference type="Pfam" id="PF07167">
    <property type="entry name" value="PhaC_N"/>
    <property type="match status" value="1"/>
</dbReference>
<protein>
    <submittedName>
        <fullName evidence="6">Class I poly(R)-hydroxyalkanoic acid synthase</fullName>
    </submittedName>
</protein>
<dbReference type="Gene3D" id="3.40.50.1820">
    <property type="entry name" value="alpha/beta hydrolase"/>
    <property type="match status" value="1"/>
</dbReference>
<keyword evidence="3" id="KW-0808">Transferase</keyword>
<evidence type="ECO:0000256" key="4">
    <source>
        <dbReference type="ARBA" id="ARBA00023315"/>
    </source>
</evidence>
<keyword evidence="4" id="KW-0012">Acyltransferase</keyword>
<dbReference type="InterPro" id="IPR010941">
    <property type="entry name" value="PhaC_N"/>
</dbReference>
<feature type="domain" description="Poly-beta-hydroxybutyrate polymerase N-terminal" evidence="5">
    <location>
        <begin position="91"/>
        <end position="258"/>
    </location>
</feature>
<dbReference type="PANTHER" id="PTHR36837">
    <property type="entry name" value="POLY(3-HYDROXYALKANOATE) POLYMERASE SUBUNIT PHAC"/>
    <property type="match status" value="1"/>
</dbReference>
<organism evidence="6 7">
    <name type="scientific">Leeia aquatica</name>
    <dbReference type="NCBI Taxonomy" id="2725557"/>
    <lineage>
        <taxon>Bacteria</taxon>
        <taxon>Pseudomonadati</taxon>
        <taxon>Pseudomonadota</taxon>
        <taxon>Betaproteobacteria</taxon>
        <taxon>Neisseriales</taxon>
        <taxon>Leeiaceae</taxon>
        <taxon>Leeia</taxon>
    </lineage>
</organism>
<keyword evidence="2" id="KW-0963">Cytoplasm</keyword>
<dbReference type="GO" id="GO:0005737">
    <property type="term" value="C:cytoplasm"/>
    <property type="evidence" value="ECO:0007669"/>
    <property type="project" value="UniProtKB-SubCell"/>
</dbReference>
<evidence type="ECO:0000256" key="2">
    <source>
        <dbReference type="ARBA" id="ARBA00022490"/>
    </source>
</evidence>
<comment type="subcellular location">
    <subcellularLocation>
        <location evidence="1">Cytoplasm</location>
    </subcellularLocation>
</comment>
<dbReference type="NCBIfam" id="TIGR01838">
    <property type="entry name" value="PHA_synth_I"/>
    <property type="match status" value="1"/>
</dbReference>
<dbReference type="AlphaFoldDB" id="A0A847S3T6"/>
<evidence type="ECO:0000256" key="3">
    <source>
        <dbReference type="ARBA" id="ARBA00022679"/>
    </source>
</evidence>
<dbReference type="GO" id="GO:0016746">
    <property type="term" value="F:acyltransferase activity"/>
    <property type="evidence" value="ECO:0007669"/>
    <property type="project" value="UniProtKB-KW"/>
</dbReference>
<comment type="caution">
    <text evidence="6">The sequence shown here is derived from an EMBL/GenBank/DDBJ whole genome shotgun (WGS) entry which is preliminary data.</text>
</comment>
<dbReference type="EMBL" id="JABAIM010000001">
    <property type="protein sequence ID" value="NLR73827.1"/>
    <property type="molecule type" value="Genomic_DNA"/>
</dbReference>
<keyword evidence="7" id="KW-1185">Reference proteome</keyword>
<dbReference type="Proteomes" id="UP000587991">
    <property type="component" value="Unassembled WGS sequence"/>
</dbReference>
<dbReference type="SUPFAM" id="SSF53474">
    <property type="entry name" value="alpha/beta-Hydrolases"/>
    <property type="match status" value="1"/>
</dbReference>
<dbReference type="GO" id="GO:0042619">
    <property type="term" value="P:poly-hydroxybutyrate biosynthetic process"/>
    <property type="evidence" value="ECO:0007669"/>
    <property type="project" value="InterPro"/>
</dbReference>
<dbReference type="RefSeq" id="WP_168875484.1">
    <property type="nucleotide sequence ID" value="NZ_JABAIM010000001.1"/>
</dbReference>
<reference evidence="6 7" key="1">
    <citation type="submission" date="2020-04" db="EMBL/GenBank/DDBJ databases">
        <title>Draft genome of Leeia sp. IMCC25680.</title>
        <authorList>
            <person name="Song J."/>
            <person name="Cho J.-C."/>
        </authorList>
    </citation>
    <scope>NUCLEOTIDE SEQUENCE [LARGE SCALE GENOMIC DNA]</scope>
    <source>
        <strain evidence="6 7">IMCC25680</strain>
    </source>
</reference>
<name>A0A847S3T6_9NEIS</name>
<dbReference type="PANTHER" id="PTHR36837:SF5">
    <property type="entry name" value="POLY-3-HYDROXYBUTYRATE SYNTHASE"/>
    <property type="match status" value="1"/>
</dbReference>